<dbReference type="InterPro" id="IPR036397">
    <property type="entry name" value="RNaseH_sf"/>
</dbReference>
<sequence length="635" mass="73899">MAAKGSHDCWLVDHDVDLKKALAELKGKLERNTRLAVDCEGVSLSRKGELTVIVVATEEKAYIFDVVKLGRAVFTEGLGEILEDKSCEKLTFDCRQDSDALWHQFNVKLTGVLDLQLLEILYRRENAEPTSRSSTKYIRRSQRTKEVEKIYGFKRCLETYVQDEEMVKIKEEGMKVFKKDDDAREVWKERPLSERLVQYCVVDAMGVFKLFEKFKGVESREKLRLRVASERYLDLYRCQAERLYDGYETNNFLPLDIIPEKGTLNFPLPDTECTRCHRNFPREEFSFTQLKNGEQKCRVCKEVKRLDDVAENRYNNWMRNQEEDYSKAQSVTDDCWLVDHEVDLKKALAELKGKLERNNRLAVDCEGVSLSRKGELTVIVVATEEKAYIFDVLKLGRAVFTEGLGEILEDKSREKLTFDCREDSDALWHQFGVKLAGVLDLQLLEILYRRKRKAGRFGSGWDTSPGQRTSALENVNGFRRCIQDYLGDPDLIRKKDKGVLAIKRDQEVWKKRPLSDDLLQYAAVDAVSMFPLYNKLQSGAMNEEEQVRLRVASERYLDFQRNKSVRTHDKYERNAYLPLHIIPAKGSLDFSQLTSDTACTRCKRNFPHDEFTAKQLREGEQKCRVCIKMENERRY</sequence>
<dbReference type="SMART" id="SM00474">
    <property type="entry name" value="35EXOc"/>
    <property type="match status" value="2"/>
</dbReference>
<keyword evidence="3" id="KW-1185">Reference proteome</keyword>
<dbReference type="InterPro" id="IPR002562">
    <property type="entry name" value="3'-5'_exonuclease_dom"/>
</dbReference>
<evidence type="ECO:0000259" key="1">
    <source>
        <dbReference type="SMART" id="SM00474"/>
    </source>
</evidence>
<evidence type="ECO:0000313" key="3">
    <source>
        <dbReference type="Proteomes" id="UP001249851"/>
    </source>
</evidence>
<dbReference type="PANTHER" id="PTHR46628">
    <property type="entry name" value="PIRNA BIOGENESIS PROTEIN EXD1"/>
    <property type="match status" value="1"/>
</dbReference>
<dbReference type="Proteomes" id="UP001249851">
    <property type="component" value="Unassembled WGS sequence"/>
</dbReference>
<reference evidence="2" key="2">
    <citation type="journal article" date="2023" name="Science">
        <title>Genomic signatures of disease resistance in endangered staghorn corals.</title>
        <authorList>
            <person name="Vollmer S.V."/>
            <person name="Selwyn J.D."/>
            <person name="Despard B.A."/>
            <person name="Roesel C.L."/>
        </authorList>
    </citation>
    <scope>NUCLEOTIDE SEQUENCE</scope>
    <source>
        <strain evidence="2">K2</strain>
    </source>
</reference>
<dbReference type="Pfam" id="PF01612">
    <property type="entry name" value="DNA_pol_A_exo1"/>
    <property type="match status" value="2"/>
</dbReference>
<comment type="caution">
    <text evidence="2">The sequence shown here is derived from an EMBL/GenBank/DDBJ whole genome shotgun (WGS) entry which is preliminary data.</text>
</comment>
<feature type="domain" description="3'-5' exonuclease" evidence="1">
    <location>
        <begin position="335"/>
        <end position="541"/>
    </location>
</feature>
<gene>
    <name evidence="2" type="ORF">P5673_020041</name>
</gene>
<protein>
    <submittedName>
        <fullName evidence="2">PiRNA biogenesis protein EXD1</fullName>
    </submittedName>
</protein>
<dbReference type="EMBL" id="JARQWQ010000048">
    <property type="protein sequence ID" value="KAK2557680.1"/>
    <property type="molecule type" value="Genomic_DNA"/>
</dbReference>
<dbReference type="GO" id="GO:0034587">
    <property type="term" value="P:piRNA processing"/>
    <property type="evidence" value="ECO:0007669"/>
    <property type="project" value="TreeGrafter"/>
</dbReference>
<dbReference type="Gene3D" id="3.30.420.10">
    <property type="entry name" value="Ribonuclease H-like superfamily/Ribonuclease H"/>
    <property type="match status" value="2"/>
</dbReference>
<dbReference type="GO" id="GO:0003676">
    <property type="term" value="F:nucleic acid binding"/>
    <property type="evidence" value="ECO:0007669"/>
    <property type="project" value="InterPro"/>
</dbReference>
<dbReference type="InterPro" id="IPR052144">
    <property type="entry name" value="piRNA_biogenesis_EXD1"/>
</dbReference>
<proteinExistence type="predicted"/>
<feature type="domain" description="3'-5' exonuclease" evidence="1">
    <location>
        <begin position="9"/>
        <end position="219"/>
    </location>
</feature>
<dbReference type="PANTHER" id="PTHR46628:SF1">
    <property type="entry name" value="PIRNA BIOGENESIS PROTEIN EXD1"/>
    <property type="match status" value="1"/>
</dbReference>
<dbReference type="InterPro" id="IPR012337">
    <property type="entry name" value="RNaseH-like_sf"/>
</dbReference>
<organism evidence="2 3">
    <name type="scientific">Acropora cervicornis</name>
    <name type="common">Staghorn coral</name>
    <dbReference type="NCBI Taxonomy" id="6130"/>
    <lineage>
        <taxon>Eukaryota</taxon>
        <taxon>Metazoa</taxon>
        <taxon>Cnidaria</taxon>
        <taxon>Anthozoa</taxon>
        <taxon>Hexacorallia</taxon>
        <taxon>Scleractinia</taxon>
        <taxon>Astrocoeniina</taxon>
        <taxon>Acroporidae</taxon>
        <taxon>Acropora</taxon>
    </lineage>
</organism>
<accession>A0AAD9QB88</accession>
<evidence type="ECO:0000313" key="2">
    <source>
        <dbReference type="EMBL" id="KAK2557680.1"/>
    </source>
</evidence>
<dbReference type="GO" id="GO:0008408">
    <property type="term" value="F:3'-5' exonuclease activity"/>
    <property type="evidence" value="ECO:0007669"/>
    <property type="project" value="InterPro"/>
</dbReference>
<dbReference type="SUPFAM" id="SSF53098">
    <property type="entry name" value="Ribonuclease H-like"/>
    <property type="match status" value="2"/>
</dbReference>
<name>A0AAD9QB88_ACRCE</name>
<dbReference type="GO" id="GO:1990923">
    <property type="term" value="C:PET complex"/>
    <property type="evidence" value="ECO:0007669"/>
    <property type="project" value="TreeGrafter"/>
</dbReference>
<dbReference type="AlphaFoldDB" id="A0AAD9QB88"/>
<reference evidence="2" key="1">
    <citation type="journal article" date="2023" name="G3 (Bethesda)">
        <title>Whole genome assembly and annotation of the endangered Caribbean coral Acropora cervicornis.</title>
        <authorList>
            <person name="Selwyn J.D."/>
            <person name="Vollmer S.V."/>
        </authorList>
    </citation>
    <scope>NUCLEOTIDE SEQUENCE</scope>
    <source>
        <strain evidence="2">K2</strain>
    </source>
</reference>